<name>A0AAE1DPH7_9GAST</name>
<evidence type="ECO:0000313" key="1">
    <source>
        <dbReference type="EMBL" id="KAK3776953.1"/>
    </source>
</evidence>
<dbReference type="Proteomes" id="UP001283361">
    <property type="component" value="Unassembled WGS sequence"/>
</dbReference>
<reference evidence="1" key="1">
    <citation type="journal article" date="2023" name="G3 (Bethesda)">
        <title>A reference genome for the long-term kleptoplast-retaining sea slug Elysia crispata morphotype clarki.</title>
        <authorList>
            <person name="Eastman K.E."/>
            <person name="Pendleton A.L."/>
            <person name="Shaikh M.A."/>
            <person name="Suttiyut T."/>
            <person name="Ogas R."/>
            <person name="Tomko P."/>
            <person name="Gavelis G."/>
            <person name="Widhalm J.R."/>
            <person name="Wisecaver J.H."/>
        </authorList>
    </citation>
    <scope>NUCLEOTIDE SEQUENCE</scope>
    <source>
        <strain evidence="1">ECLA1</strain>
    </source>
</reference>
<accession>A0AAE1DPH7</accession>
<gene>
    <name evidence="1" type="ORF">RRG08_022748</name>
</gene>
<dbReference type="AlphaFoldDB" id="A0AAE1DPH7"/>
<dbReference type="EMBL" id="JAWDGP010003159">
    <property type="protein sequence ID" value="KAK3776953.1"/>
    <property type="molecule type" value="Genomic_DNA"/>
</dbReference>
<comment type="caution">
    <text evidence="1">The sequence shown here is derived from an EMBL/GenBank/DDBJ whole genome shotgun (WGS) entry which is preliminary data.</text>
</comment>
<sequence>MYRPFKEQNDLQVSFSLHYSVYSRRFNLGFGRPATNVCSTCAQFRSRVRNGSQRKKKKVMAVQFILHHRRAKQLPAK</sequence>
<protein>
    <submittedName>
        <fullName evidence="1">Uncharacterized protein</fullName>
    </submittedName>
</protein>
<keyword evidence="2" id="KW-1185">Reference proteome</keyword>
<organism evidence="1 2">
    <name type="scientific">Elysia crispata</name>
    <name type="common">lettuce slug</name>
    <dbReference type="NCBI Taxonomy" id="231223"/>
    <lineage>
        <taxon>Eukaryota</taxon>
        <taxon>Metazoa</taxon>
        <taxon>Spiralia</taxon>
        <taxon>Lophotrochozoa</taxon>
        <taxon>Mollusca</taxon>
        <taxon>Gastropoda</taxon>
        <taxon>Heterobranchia</taxon>
        <taxon>Euthyneura</taxon>
        <taxon>Panpulmonata</taxon>
        <taxon>Sacoglossa</taxon>
        <taxon>Placobranchoidea</taxon>
        <taxon>Plakobranchidae</taxon>
        <taxon>Elysia</taxon>
    </lineage>
</organism>
<proteinExistence type="predicted"/>
<evidence type="ECO:0000313" key="2">
    <source>
        <dbReference type="Proteomes" id="UP001283361"/>
    </source>
</evidence>